<dbReference type="AlphaFoldDB" id="A0A0G1FAE9"/>
<dbReference type="SUPFAM" id="SSF140931">
    <property type="entry name" value="Fic-like"/>
    <property type="match status" value="1"/>
</dbReference>
<protein>
    <submittedName>
        <fullName evidence="2">Death-on-curing family protein</fullName>
    </submittedName>
</protein>
<dbReference type="Gene3D" id="1.20.120.1870">
    <property type="entry name" value="Fic/DOC protein, Fido domain"/>
    <property type="match status" value="1"/>
</dbReference>
<name>A0A0G1FAE9_9BACT</name>
<proteinExistence type="predicted"/>
<dbReference type="InterPro" id="IPR036597">
    <property type="entry name" value="Fido-like_dom_sf"/>
</dbReference>
<dbReference type="NCBIfam" id="TIGR01550">
    <property type="entry name" value="DOC_P1"/>
    <property type="match status" value="1"/>
</dbReference>
<sequence>MPRRPIKRITVAEVELIAFELAKKLMEWNEPIPDFETRFPLKLESCIETPFQTFDRKSLYNGLVAKAAIMFYLMVKNHPFQNGNKRIAVTTLLVFLISNHRIPKASNQDIYEFARNVAESKPENKDHEIKKINDFIESMSEKV</sequence>
<dbReference type="InterPro" id="IPR003812">
    <property type="entry name" value="Fido"/>
</dbReference>
<dbReference type="Pfam" id="PF02661">
    <property type="entry name" value="Fic"/>
    <property type="match status" value="1"/>
</dbReference>
<dbReference type="EMBL" id="LCGS01000012">
    <property type="protein sequence ID" value="KKT19275.1"/>
    <property type="molecule type" value="Genomic_DNA"/>
</dbReference>
<evidence type="ECO:0000259" key="1">
    <source>
        <dbReference type="PROSITE" id="PS51459"/>
    </source>
</evidence>
<dbReference type="InterPro" id="IPR006440">
    <property type="entry name" value="Doc"/>
</dbReference>
<organism evidence="2 3">
    <name type="scientific">Candidatus Nomurabacteria bacterium GW2011_GWB1_43_7</name>
    <dbReference type="NCBI Taxonomy" id="1618747"/>
    <lineage>
        <taxon>Bacteria</taxon>
        <taxon>Candidatus Nomuraibacteriota</taxon>
    </lineage>
</organism>
<accession>A0A0G1FAE9</accession>
<dbReference type="STRING" id="1618747.UW02_C0012G0006"/>
<comment type="caution">
    <text evidence="2">The sequence shown here is derived from an EMBL/GenBank/DDBJ whole genome shotgun (WGS) entry which is preliminary data.</text>
</comment>
<evidence type="ECO:0000313" key="3">
    <source>
        <dbReference type="Proteomes" id="UP000034751"/>
    </source>
</evidence>
<evidence type="ECO:0000313" key="2">
    <source>
        <dbReference type="EMBL" id="KKT19275.1"/>
    </source>
</evidence>
<dbReference type="Proteomes" id="UP000034751">
    <property type="component" value="Unassembled WGS sequence"/>
</dbReference>
<gene>
    <name evidence="2" type="ORF">UW02_C0012G0006</name>
</gene>
<feature type="domain" description="Fido" evidence="1">
    <location>
        <begin position="9"/>
        <end position="138"/>
    </location>
</feature>
<reference evidence="2 3" key="1">
    <citation type="journal article" date="2015" name="Nature">
        <title>rRNA introns, odd ribosomes, and small enigmatic genomes across a large radiation of phyla.</title>
        <authorList>
            <person name="Brown C.T."/>
            <person name="Hug L.A."/>
            <person name="Thomas B.C."/>
            <person name="Sharon I."/>
            <person name="Castelle C.J."/>
            <person name="Singh A."/>
            <person name="Wilkins M.J."/>
            <person name="Williams K.H."/>
            <person name="Banfield J.F."/>
        </authorList>
    </citation>
    <scope>NUCLEOTIDE SEQUENCE [LARGE SCALE GENOMIC DNA]</scope>
</reference>
<dbReference type="GO" id="GO:0016301">
    <property type="term" value="F:kinase activity"/>
    <property type="evidence" value="ECO:0007669"/>
    <property type="project" value="InterPro"/>
</dbReference>
<dbReference type="PROSITE" id="PS51459">
    <property type="entry name" value="FIDO"/>
    <property type="match status" value="1"/>
</dbReference>
<dbReference type="InterPro" id="IPR053737">
    <property type="entry name" value="Type_II_TA_Toxin"/>
</dbReference>